<dbReference type="SUPFAM" id="SSF54637">
    <property type="entry name" value="Thioesterase/thiol ester dehydrase-isomerase"/>
    <property type="match status" value="2"/>
</dbReference>
<sequence>MASPPSPLNIERLLELRRVGPDTFVTAESAWLPPGAPSIYGGTVIAHCILAAQAIVSSGSLIASFHATFVQGGRPNIPINYTVQTLQSDDPRQVCTVRALQEEQCIAIASVNFRHEQRPGLSQPSSPEDQSPTERQPGPVHGGGGAETCPYICTELDAVPNGRGGVHETKIFQWMKTRHTIMSNDVSVHLAAIAYMSDNYFLPTATRVHGLRWERDPEDVPSKLVVQGQSGDSIKMMVSLDHKIHFHHGSKPIRADDWVQTEMQSPWAGDGRALVSQRIFSGNGELIATVLQEVFVFWAGGPF</sequence>
<name>A0A6A6FVA5_9PEZI</name>
<dbReference type="AlphaFoldDB" id="A0A6A6FVA5"/>
<dbReference type="Gene3D" id="3.10.129.10">
    <property type="entry name" value="Hotdog Thioesterase"/>
    <property type="match status" value="2"/>
</dbReference>
<evidence type="ECO:0008006" key="6">
    <source>
        <dbReference type="Google" id="ProtNLM"/>
    </source>
</evidence>
<dbReference type="EMBL" id="ML992663">
    <property type="protein sequence ID" value="KAF2217311.1"/>
    <property type="molecule type" value="Genomic_DNA"/>
</dbReference>
<dbReference type="GO" id="GO:0005782">
    <property type="term" value="C:peroxisomal matrix"/>
    <property type="evidence" value="ECO:0007669"/>
    <property type="project" value="UniProtKB-SubCell"/>
</dbReference>
<gene>
    <name evidence="4" type="ORF">CERZMDRAFT_32929</name>
</gene>
<keyword evidence="5" id="KW-1185">Reference proteome</keyword>
<feature type="domain" description="Acyl-CoA thioesterase-like C-terminal" evidence="3">
    <location>
        <begin position="158"/>
        <end position="296"/>
    </location>
</feature>
<dbReference type="GO" id="GO:0009062">
    <property type="term" value="P:fatty acid catabolic process"/>
    <property type="evidence" value="ECO:0007669"/>
    <property type="project" value="TreeGrafter"/>
</dbReference>
<dbReference type="InterPro" id="IPR049450">
    <property type="entry name" value="ACOT8-like_C"/>
</dbReference>
<feature type="region of interest" description="Disordered" evidence="1">
    <location>
        <begin position="116"/>
        <end position="144"/>
    </location>
</feature>
<evidence type="ECO:0000256" key="1">
    <source>
        <dbReference type="SAM" id="MobiDB-lite"/>
    </source>
</evidence>
<dbReference type="OrthoDB" id="68328at2759"/>
<dbReference type="InterPro" id="IPR029069">
    <property type="entry name" value="HotDog_dom_sf"/>
</dbReference>
<evidence type="ECO:0000313" key="4">
    <source>
        <dbReference type="EMBL" id="KAF2217311.1"/>
    </source>
</evidence>
<protein>
    <recommendedName>
        <fullName evidence="6">Acyl-CoA thioesterase II</fullName>
    </recommendedName>
</protein>
<dbReference type="InterPro" id="IPR003703">
    <property type="entry name" value="Acyl_CoA_thio"/>
</dbReference>
<dbReference type="CDD" id="cd03444">
    <property type="entry name" value="Thioesterase_II_repeat1"/>
    <property type="match status" value="1"/>
</dbReference>
<evidence type="ECO:0000313" key="5">
    <source>
        <dbReference type="Proteomes" id="UP000799539"/>
    </source>
</evidence>
<evidence type="ECO:0000259" key="2">
    <source>
        <dbReference type="Pfam" id="PF13622"/>
    </source>
</evidence>
<feature type="compositionally biased region" description="Polar residues" evidence="1">
    <location>
        <begin position="120"/>
        <end position="134"/>
    </location>
</feature>
<dbReference type="GO" id="GO:0006637">
    <property type="term" value="P:acyl-CoA metabolic process"/>
    <property type="evidence" value="ECO:0007669"/>
    <property type="project" value="InterPro"/>
</dbReference>
<dbReference type="PANTHER" id="PTHR11066">
    <property type="entry name" value="ACYL-COA THIOESTERASE"/>
    <property type="match status" value="1"/>
</dbReference>
<evidence type="ECO:0000259" key="3">
    <source>
        <dbReference type="Pfam" id="PF20789"/>
    </source>
</evidence>
<feature type="domain" description="Acyl-CoA thioesterase-like N-terminal HotDog" evidence="2">
    <location>
        <begin position="30"/>
        <end position="113"/>
    </location>
</feature>
<dbReference type="Proteomes" id="UP000799539">
    <property type="component" value="Unassembled WGS sequence"/>
</dbReference>
<accession>A0A6A6FVA5</accession>
<reference evidence="4" key="1">
    <citation type="journal article" date="2020" name="Stud. Mycol.">
        <title>101 Dothideomycetes genomes: a test case for predicting lifestyles and emergence of pathogens.</title>
        <authorList>
            <person name="Haridas S."/>
            <person name="Albert R."/>
            <person name="Binder M."/>
            <person name="Bloem J."/>
            <person name="Labutti K."/>
            <person name="Salamov A."/>
            <person name="Andreopoulos B."/>
            <person name="Baker S."/>
            <person name="Barry K."/>
            <person name="Bills G."/>
            <person name="Bluhm B."/>
            <person name="Cannon C."/>
            <person name="Castanera R."/>
            <person name="Culley D."/>
            <person name="Daum C."/>
            <person name="Ezra D."/>
            <person name="Gonzalez J."/>
            <person name="Henrissat B."/>
            <person name="Kuo A."/>
            <person name="Liang C."/>
            <person name="Lipzen A."/>
            <person name="Lutzoni F."/>
            <person name="Magnuson J."/>
            <person name="Mondo S."/>
            <person name="Nolan M."/>
            <person name="Ohm R."/>
            <person name="Pangilinan J."/>
            <person name="Park H.-J."/>
            <person name="Ramirez L."/>
            <person name="Alfaro M."/>
            <person name="Sun H."/>
            <person name="Tritt A."/>
            <person name="Yoshinaga Y."/>
            <person name="Zwiers L.-H."/>
            <person name="Turgeon B."/>
            <person name="Goodwin S."/>
            <person name="Spatafora J."/>
            <person name="Crous P."/>
            <person name="Grigoriev I."/>
        </authorList>
    </citation>
    <scope>NUCLEOTIDE SEQUENCE</scope>
    <source>
        <strain evidence="4">SCOH1-5</strain>
    </source>
</reference>
<dbReference type="GO" id="GO:0047617">
    <property type="term" value="F:fatty acyl-CoA hydrolase activity"/>
    <property type="evidence" value="ECO:0007669"/>
    <property type="project" value="InterPro"/>
</dbReference>
<dbReference type="Pfam" id="PF20789">
    <property type="entry name" value="4HBT_3C"/>
    <property type="match status" value="1"/>
</dbReference>
<dbReference type="InterPro" id="IPR049449">
    <property type="entry name" value="TesB_ACOT8-like_N"/>
</dbReference>
<dbReference type="PANTHER" id="PTHR11066:SF34">
    <property type="entry name" value="ACYL-COENZYME A THIOESTERASE 8"/>
    <property type="match status" value="1"/>
</dbReference>
<proteinExistence type="predicted"/>
<dbReference type="Pfam" id="PF13622">
    <property type="entry name" value="4HBT_3"/>
    <property type="match status" value="1"/>
</dbReference>
<organism evidence="4 5">
    <name type="scientific">Cercospora zeae-maydis SCOH1-5</name>
    <dbReference type="NCBI Taxonomy" id="717836"/>
    <lineage>
        <taxon>Eukaryota</taxon>
        <taxon>Fungi</taxon>
        <taxon>Dikarya</taxon>
        <taxon>Ascomycota</taxon>
        <taxon>Pezizomycotina</taxon>
        <taxon>Dothideomycetes</taxon>
        <taxon>Dothideomycetidae</taxon>
        <taxon>Mycosphaerellales</taxon>
        <taxon>Mycosphaerellaceae</taxon>
        <taxon>Cercospora</taxon>
    </lineage>
</organism>
<dbReference type="CDD" id="cd03445">
    <property type="entry name" value="Thioesterase_II_repeat2"/>
    <property type="match status" value="1"/>
</dbReference>